<dbReference type="AlphaFoldDB" id="A0A9P6B283"/>
<reference evidence="3" key="1">
    <citation type="journal article" date="2020" name="Nat. Commun.">
        <title>Large-scale genome sequencing of mycorrhizal fungi provides insights into the early evolution of symbiotic traits.</title>
        <authorList>
            <person name="Miyauchi S."/>
            <person name="Kiss E."/>
            <person name="Kuo A."/>
            <person name="Drula E."/>
            <person name="Kohler A."/>
            <person name="Sanchez-Garcia M."/>
            <person name="Morin E."/>
            <person name="Andreopoulos B."/>
            <person name="Barry K.W."/>
            <person name="Bonito G."/>
            <person name="Buee M."/>
            <person name="Carver A."/>
            <person name="Chen C."/>
            <person name="Cichocki N."/>
            <person name="Clum A."/>
            <person name="Culley D."/>
            <person name="Crous P.W."/>
            <person name="Fauchery L."/>
            <person name="Girlanda M."/>
            <person name="Hayes R.D."/>
            <person name="Keri Z."/>
            <person name="LaButti K."/>
            <person name="Lipzen A."/>
            <person name="Lombard V."/>
            <person name="Magnuson J."/>
            <person name="Maillard F."/>
            <person name="Murat C."/>
            <person name="Nolan M."/>
            <person name="Ohm R.A."/>
            <person name="Pangilinan J."/>
            <person name="Pereira M.F."/>
            <person name="Perotto S."/>
            <person name="Peter M."/>
            <person name="Pfister S."/>
            <person name="Riley R."/>
            <person name="Sitrit Y."/>
            <person name="Stielow J.B."/>
            <person name="Szollosi G."/>
            <person name="Zifcakova L."/>
            <person name="Stursova M."/>
            <person name="Spatafora J.W."/>
            <person name="Tedersoo L."/>
            <person name="Vaario L.M."/>
            <person name="Yamada A."/>
            <person name="Yan M."/>
            <person name="Wang P."/>
            <person name="Xu J."/>
            <person name="Bruns T."/>
            <person name="Baldrian P."/>
            <person name="Vilgalys R."/>
            <person name="Dunand C."/>
            <person name="Henrissat B."/>
            <person name="Grigoriev I.V."/>
            <person name="Hibbett D."/>
            <person name="Nagy L.G."/>
            <person name="Martin F.M."/>
        </authorList>
    </citation>
    <scope>NUCLEOTIDE SEQUENCE</scope>
    <source>
        <strain evidence="3">UP504</strain>
    </source>
</reference>
<evidence type="ECO:0000313" key="4">
    <source>
        <dbReference type="Proteomes" id="UP000886523"/>
    </source>
</evidence>
<feature type="region of interest" description="Disordered" evidence="1">
    <location>
        <begin position="1"/>
        <end position="42"/>
    </location>
</feature>
<dbReference type="Proteomes" id="UP000886523">
    <property type="component" value="Unassembled WGS sequence"/>
</dbReference>
<proteinExistence type="predicted"/>
<protein>
    <recommendedName>
        <fullName evidence="5">Brain protein I3</fullName>
    </recommendedName>
</protein>
<dbReference type="OrthoDB" id="2564984at2759"/>
<keyword evidence="2" id="KW-0812">Transmembrane</keyword>
<feature type="compositionally biased region" description="Pro residues" evidence="1">
    <location>
        <begin position="1"/>
        <end position="11"/>
    </location>
</feature>
<evidence type="ECO:0008006" key="5">
    <source>
        <dbReference type="Google" id="ProtNLM"/>
    </source>
</evidence>
<evidence type="ECO:0000256" key="2">
    <source>
        <dbReference type="SAM" id="Phobius"/>
    </source>
</evidence>
<feature type="transmembrane region" description="Helical" evidence="2">
    <location>
        <begin position="81"/>
        <end position="102"/>
    </location>
</feature>
<dbReference type="EMBL" id="MU128942">
    <property type="protein sequence ID" value="KAF9516200.1"/>
    <property type="molecule type" value="Genomic_DNA"/>
</dbReference>
<gene>
    <name evidence="3" type="ORF">BS47DRAFT_1341144</name>
</gene>
<evidence type="ECO:0000313" key="3">
    <source>
        <dbReference type="EMBL" id="KAF9516200.1"/>
    </source>
</evidence>
<keyword evidence="4" id="KW-1185">Reference proteome</keyword>
<keyword evidence="2" id="KW-1133">Transmembrane helix</keyword>
<keyword evidence="2" id="KW-0472">Membrane</keyword>
<organism evidence="3 4">
    <name type="scientific">Hydnum rufescens UP504</name>
    <dbReference type="NCBI Taxonomy" id="1448309"/>
    <lineage>
        <taxon>Eukaryota</taxon>
        <taxon>Fungi</taxon>
        <taxon>Dikarya</taxon>
        <taxon>Basidiomycota</taxon>
        <taxon>Agaricomycotina</taxon>
        <taxon>Agaricomycetes</taxon>
        <taxon>Cantharellales</taxon>
        <taxon>Hydnaceae</taxon>
        <taxon>Hydnum</taxon>
    </lineage>
</organism>
<name>A0A9P6B283_9AGAM</name>
<comment type="caution">
    <text evidence="3">The sequence shown here is derived from an EMBL/GenBank/DDBJ whole genome shotgun (WGS) entry which is preliminary data.</text>
</comment>
<evidence type="ECO:0000256" key="1">
    <source>
        <dbReference type="SAM" id="MobiDB-lite"/>
    </source>
</evidence>
<accession>A0A9P6B283</accession>
<sequence>MDASKSPPPSGLPQHFHPLPGSSSPFAPHAAAGSHTNPEGVTLYHYRNPRTLQTITTHLPPTHPAMQCLQQGAHVPGPTHWGILGLLSALFCFPIGVVLCFVDRSVVCDRCGEVLSSGISA</sequence>